<dbReference type="Pfam" id="PF13564">
    <property type="entry name" value="DoxX_2"/>
    <property type="match status" value="1"/>
</dbReference>
<protein>
    <submittedName>
        <fullName evidence="6">Putative DoxX family protein</fullName>
    </submittedName>
</protein>
<proteinExistence type="predicted"/>
<keyword evidence="2 5" id="KW-0812">Transmembrane</keyword>
<reference evidence="6 7" key="3">
    <citation type="journal article" date="2011" name="Nat. Chem. Biol.">
        <title>Reveromycin A biosynthesis uses RevG and RevJ for stereospecific spiroacetal formation.</title>
        <authorList>
            <person name="Takahashi S."/>
            <person name="Toyoda A."/>
            <person name="Sekiyama Y."/>
            <person name="Takagi H."/>
            <person name="Nogawa T."/>
            <person name="Uramoto M."/>
            <person name="Suzuki R."/>
            <person name="Koshino H."/>
            <person name="Kumano T."/>
            <person name="Panthee S."/>
            <person name="Dairi T."/>
            <person name="Ishikawa J."/>
            <person name="Ikeda H."/>
            <person name="Sakaki Y."/>
            <person name="Osada H."/>
        </authorList>
    </citation>
    <scope>NUCLEOTIDE SEQUENCE [LARGE SCALE GENOMIC DNA]</scope>
    <source>
        <strain evidence="6 7">SN-593</strain>
    </source>
</reference>
<evidence type="ECO:0000256" key="3">
    <source>
        <dbReference type="ARBA" id="ARBA00022989"/>
    </source>
</evidence>
<dbReference type="RefSeq" id="WP_202235001.1">
    <property type="nucleotide sequence ID" value="NZ_AP018365.1"/>
</dbReference>
<organism evidence="6 7">
    <name type="scientific">Actinacidiphila reveromycinica</name>
    <dbReference type="NCBI Taxonomy" id="659352"/>
    <lineage>
        <taxon>Bacteria</taxon>
        <taxon>Bacillati</taxon>
        <taxon>Actinomycetota</taxon>
        <taxon>Actinomycetes</taxon>
        <taxon>Kitasatosporales</taxon>
        <taxon>Streptomycetaceae</taxon>
        <taxon>Actinacidiphila</taxon>
    </lineage>
</organism>
<feature type="transmembrane region" description="Helical" evidence="5">
    <location>
        <begin position="72"/>
        <end position="92"/>
    </location>
</feature>
<dbReference type="EMBL" id="AP018365">
    <property type="protein sequence ID" value="BBA98941.1"/>
    <property type="molecule type" value="Genomic_DNA"/>
</dbReference>
<gene>
    <name evidence="6" type="ORF">RVR_5347</name>
</gene>
<accession>A0A7U3UUL0</accession>
<evidence type="ECO:0000256" key="2">
    <source>
        <dbReference type="ARBA" id="ARBA00022692"/>
    </source>
</evidence>
<dbReference type="Proteomes" id="UP000595703">
    <property type="component" value="Chromosome"/>
</dbReference>
<dbReference type="KEGG" id="arev:RVR_5347"/>
<dbReference type="GO" id="GO:0016020">
    <property type="term" value="C:membrane"/>
    <property type="evidence" value="ECO:0007669"/>
    <property type="project" value="UniProtKB-SubCell"/>
</dbReference>
<reference evidence="6 7" key="1">
    <citation type="journal article" date="2010" name="J. Bacteriol.">
        <title>Biochemical characterization of a novel indole prenyltransferase from Streptomyces sp. SN-593.</title>
        <authorList>
            <person name="Takahashi S."/>
            <person name="Takagi H."/>
            <person name="Toyoda A."/>
            <person name="Uramoto M."/>
            <person name="Nogawa T."/>
            <person name="Ueki M."/>
            <person name="Sakaki Y."/>
            <person name="Osada H."/>
        </authorList>
    </citation>
    <scope>NUCLEOTIDE SEQUENCE [LARGE SCALE GENOMIC DNA]</scope>
    <source>
        <strain evidence="6 7">SN-593</strain>
    </source>
</reference>
<reference evidence="6 7" key="2">
    <citation type="journal article" date="2011" name="J. Antibiot.">
        <title>Furaquinocins I and J: novel polyketide isoprenoid hybrid compounds from Streptomyces reveromyceticus SN-593.</title>
        <authorList>
            <person name="Panthee S."/>
            <person name="Takahashi S."/>
            <person name="Takagi H."/>
            <person name="Nogawa T."/>
            <person name="Oowada E."/>
            <person name="Uramoto M."/>
            <person name="Osada H."/>
        </authorList>
    </citation>
    <scope>NUCLEOTIDE SEQUENCE [LARGE SCALE GENOMIC DNA]</scope>
    <source>
        <strain evidence="6 7">SN-593</strain>
    </source>
</reference>
<dbReference type="InterPro" id="IPR032808">
    <property type="entry name" value="DoxX"/>
</dbReference>
<comment type="subcellular location">
    <subcellularLocation>
        <location evidence="1">Membrane</location>
        <topology evidence="1">Multi-pass membrane protein</topology>
    </subcellularLocation>
</comment>
<sequence>MSVFLWVVQTALAAAFALSGLVKATEPRERLVGRFPWAEDFSLPALRFIGAMGLLGAVGLVAPGASGVLPVLTPVAATGLAVMMALAGATHVRRGEPSGVVVAAVLLLLAALVAWGRFGPYGW</sequence>
<reference evidence="6 7" key="4">
    <citation type="journal article" date="2020" name="Sci. Rep.">
        <title>beta-carboline chemical signals induce reveromycin production through a LuxR family regulator in Streptomyces sp. SN-593.</title>
        <authorList>
            <person name="Panthee S."/>
            <person name="Kito N."/>
            <person name="Hayashi T."/>
            <person name="Shimizu T."/>
            <person name="Ishikawa J."/>
            <person name="Hamamoto H."/>
            <person name="Osada H."/>
            <person name="Takahashi S."/>
        </authorList>
    </citation>
    <scope>NUCLEOTIDE SEQUENCE [LARGE SCALE GENOMIC DNA]</scope>
    <source>
        <strain evidence="6 7">SN-593</strain>
    </source>
</reference>
<keyword evidence="4 5" id="KW-0472">Membrane</keyword>
<keyword evidence="7" id="KW-1185">Reference proteome</keyword>
<feature type="transmembrane region" description="Helical" evidence="5">
    <location>
        <begin position="98"/>
        <end position="118"/>
    </location>
</feature>
<evidence type="ECO:0000313" key="6">
    <source>
        <dbReference type="EMBL" id="BBA98941.1"/>
    </source>
</evidence>
<evidence type="ECO:0000313" key="7">
    <source>
        <dbReference type="Proteomes" id="UP000595703"/>
    </source>
</evidence>
<feature type="transmembrane region" description="Helical" evidence="5">
    <location>
        <begin position="48"/>
        <end position="65"/>
    </location>
</feature>
<name>A0A7U3UUL0_9ACTN</name>
<evidence type="ECO:0000256" key="5">
    <source>
        <dbReference type="SAM" id="Phobius"/>
    </source>
</evidence>
<dbReference type="AlphaFoldDB" id="A0A7U3UUL0"/>
<evidence type="ECO:0000256" key="4">
    <source>
        <dbReference type="ARBA" id="ARBA00023136"/>
    </source>
</evidence>
<keyword evidence="3 5" id="KW-1133">Transmembrane helix</keyword>
<evidence type="ECO:0000256" key="1">
    <source>
        <dbReference type="ARBA" id="ARBA00004141"/>
    </source>
</evidence>